<keyword evidence="5" id="KW-1185">Reference proteome</keyword>
<dbReference type="InterPro" id="IPR041588">
    <property type="entry name" value="Integrase_H2C2"/>
</dbReference>
<dbReference type="SUPFAM" id="SSF57756">
    <property type="entry name" value="Retrovirus zinc finger-like domains"/>
    <property type="match status" value="1"/>
</dbReference>
<dbReference type="InterPro" id="IPR036875">
    <property type="entry name" value="Znf_CCHC_sf"/>
</dbReference>
<dbReference type="Proteomes" id="UP001231189">
    <property type="component" value="Unassembled WGS sequence"/>
</dbReference>
<dbReference type="GO" id="GO:0003676">
    <property type="term" value="F:nucleic acid binding"/>
    <property type="evidence" value="ECO:0007669"/>
    <property type="project" value="InterPro"/>
</dbReference>
<feature type="region of interest" description="Disordered" evidence="2">
    <location>
        <begin position="1"/>
        <end position="22"/>
    </location>
</feature>
<evidence type="ECO:0000256" key="2">
    <source>
        <dbReference type="SAM" id="MobiDB-lite"/>
    </source>
</evidence>
<proteinExistence type="predicted"/>
<dbReference type="GO" id="GO:0008270">
    <property type="term" value="F:zinc ion binding"/>
    <property type="evidence" value="ECO:0007669"/>
    <property type="project" value="UniProtKB-KW"/>
</dbReference>
<keyword evidence="1" id="KW-0862">Zinc</keyword>
<evidence type="ECO:0000259" key="3">
    <source>
        <dbReference type="PROSITE" id="PS50158"/>
    </source>
</evidence>
<reference evidence="4" key="1">
    <citation type="submission" date="2023-07" db="EMBL/GenBank/DDBJ databases">
        <title>A chromosome-level genome assembly of Lolium multiflorum.</title>
        <authorList>
            <person name="Chen Y."/>
            <person name="Copetti D."/>
            <person name="Kolliker R."/>
            <person name="Studer B."/>
        </authorList>
    </citation>
    <scope>NUCLEOTIDE SEQUENCE</scope>
    <source>
        <strain evidence="4">02402/16</strain>
        <tissue evidence="4">Leaf</tissue>
    </source>
</reference>
<dbReference type="Gene3D" id="4.10.60.10">
    <property type="entry name" value="Zinc finger, CCHC-type"/>
    <property type="match status" value="1"/>
</dbReference>
<gene>
    <name evidence="4" type="ORF">QYE76_067197</name>
</gene>
<dbReference type="InterPro" id="IPR001878">
    <property type="entry name" value="Znf_CCHC"/>
</dbReference>
<keyword evidence="1" id="KW-0479">Metal-binding</keyword>
<dbReference type="Pfam" id="PF00098">
    <property type="entry name" value="zf-CCHC"/>
    <property type="match status" value="1"/>
</dbReference>
<dbReference type="AlphaFoldDB" id="A0AAD8SE34"/>
<evidence type="ECO:0000313" key="5">
    <source>
        <dbReference type="Proteomes" id="UP001231189"/>
    </source>
</evidence>
<dbReference type="EMBL" id="JAUUTY010000004">
    <property type="protein sequence ID" value="KAK1649392.1"/>
    <property type="molecule type" value="Genomic_DNA"/>
</dbReference>
<sequence length="241" mass="27124">MRAPNTNTNNTNTAPRTGSNAIPVATKDKSTITCYECGVVGHYSNECPRGLPSSPSNNCICWRQRVSTGKKFAPNNPNNRNGRLFHMNAEEAQEAPDVVLGFLGHILSGGIAVDPANIKTVAEWKPQPEKELNMRQRRWLELIKDYDMEIHYHHGKANVVADALSELKQVIHRKPMIPFILSTRGTKMYQDLKEQFWWHGMKREIGSYIAKCDIVSESRQNIGDPQDCCSPYRFPNGSGTP</sequence>
<keyword evidence="1" id="KW-0863">Zinc-finger</keyword>
<dbReference type="Pfam" id="PF17921">
    <property type="entry name" value="Integrase_H2C2"/>
    <property type="match status" value="1"/>
</dbReference>
<protein>
    <recommendedName>
        <fullName evidence="3">CCHC-type domain-containing protein</fullName>
    </recommendedName>
</protein>
<feature type="compositionally biased region" description="Low complexity" evidence="2">
    <location>
        <begin position="1"/>
        <end position="17"/>
    </location>
</feature>
<feature type="domain" description="CCHC-type" evidence="3">
    <location>
        <begin position="34"/>
        <end position="49"/>
    </location>
</feature>
<dbReference type="Gene3D" id="1.10.340.70">
    <property type="match status" value="1"/>
</dbReference>
<comment type="caution">
    <text evidence="4">The sequence shown here is derived from an EMBL/GenBank/DDBJ whole genome shotgun (WGS) entry which is preliminary data.</text>
</comment>
<accession>A0AAD8SE34</accession>
<dbReference type="SMART" id="SM00343">
    <property type="entry name" value="ZnF_C2HC"/>
    <property type="match status" value="1"/>
</dbReference>
<dbReference type="PROSITE" id="PS50158">
    <property type="entry name" value="ZF_CCHC"/>
    <property type="match status" value="1"/>
</dbReference>
<evidence type="ECO:0000256" key="1">
    <source>
        <dbReference type="PROSITE-ProRule" id="PRU00047"/>
    </source>
</evidence>
<evidence type="ECO:0000313" key="4">
    <source>
        <dbReference type="EMBL" id="KAK1649392.1"/>
    </source>
</evidence>
<name>A0AAD8SE34_LOLMU</name>
<organism evidence="4 5">
    <name type="scientific">Lolium multiflorum</name>
    <name type="common">Italian ryegrass</name>
    <name type="synonym">Lolium perenne subsp. multiflorum</name>
    <dbReference type="NCBI Taxonomy" id="4521"/>
    <lineage>
        <taxon>Eukaryota</taxon>
        <taxon>Viridiplantae</taxon>
        <taxon>Streptophyta</taxon>
        <taxon>Embryophyta</taxon>
        <taxon>Tracheophyta</taxon>
        <taxon>Spermatophyta</taxon>
        <taxon>Magnoliopsida</taxon>
        <taxon>Liliopsida</taxon>
        <taxon>Poales</taxon>
        <taxon>Poaceae</taxon>
        <taxon>BOP clade</taxon>
        <taxon>Pooideae</taxon>
        <taxon>Poodae</taxon>
        <taxon>Poeae</taxon>
        <taxon>Poeae Chloroplast Group 2 (Poeae type)</taxon>
        <taxon>Loliodinae</taxon>
        <taxon>Loliinae</taxon>
        <taxon>Lolium</taxon>
    </lineage>
</organism>